<evidence type="ECO:0000256" key="1">
    <source>
        <dbReference type="SAM" id="MobiDB-lite"/>
    </source>
</evidence>
<dbReference type="Proteomes" id="UP000643165">
    <property type="component" value="Unassembled WGS sequence"/>
</dbReference>
<sequence length="721" mass="79752">MEDAAAARIEPADGGTATAEGRRPETLHELLPKQQMGKAPPSGTAHHEAEPAPDDFNLQRGDWYKTRVETVHGPAAVGTNSVSVQVNLGGQQVTLTRYELTIADLQQHGRRYVRGANFPLALTTLRTEGLMIIRGPDGSGRRAAGHALLERLYAEKRISAVGGLVMPDGVVAGDVLSQSEVFFPDRWGLVLELRDGADLADESTVEAYRTAVGHGARGYVVLIGPPASEAEASRYTVTHDWPDPAAVLERYLETELVECPPDELRVITTDESTKDYLANNRRPAQVVKLARALVEGLRQRKTPAAVVASLEPDWRTVARRAFEDALGSSSASDPFGGPRRQALRTAYAIFDGIELVDVFVAAEQLLGMLRLIEAPDSTPARPVFDDGLDKLFYPDMLGDLSTGKEQSPRRAQLRNAALSDAFLDVAWNDYDTTREVLLYWLDRVVTSGRPAMRLRAAQAAGKLAVYDFDKVMADLIRPWALDTNGMRRQAAAWALEQVGRHERFVIRVRRRVNDWVLSNDPELHDTAARIYGTELGAAIPGAALHDLRLIAADPRQRAYRSVGHAVASIYLAGSADLIFEQVDAWLDDASSDVSAHATWAVLFLARLLGTDRLDWPQLLVDATAVPERLPVLVRMWTAALANPTTAYPAWDLLRQWLALPYRPGGPHEDLTGALSDLVRETLVDPRLRRRGLWHLRLWHGRRPEDLLLKELIDRLTEDRAR</sequence>
<dbReference type="InterPro" id="IPR016024">
    <property type="entry name" value="ARM-type_fold"/>
</dbReference>
<dbReference type="EMBL" id="BOPB01000002">
    <property type="protein sequence ID" value="GIJ19949.1"/>
    <property type="molecule type" value="Genomic_DNA"/>
</dbReference>
<evidence type="ECO:0000313" key="2">
    <source>
        <dbReference type="EMBL" id="GIJ19949.1"/>
    </source>
</evidence>
<evidence type="ECO:0000313" key="3">
    <source>
        <dbReference type="Proteomes" id="UP000643165"/>
    </source>
</evidence>
<keyword evidence="3" id="KW-1185">Reference proteome</keyword>
<comment type="caution">
    <text evidence="2">The sequence shown here is derived from an EMBL/GenBank/DDBJ whole genome shotgun (WGS) entry which is preliminary data.</text>
</comment>
<gene>
    <name evidence="2" type="ORF">Vlu01_05730</name>
</gene>
<dbReference type="SUPFAM" id="SSF48371">
    <property type="entry name" value="ARM repeat"/>
    <property type="match status" value="1"/>
</dbReference>
<protein>
    <recommendedName>
        <fullName evidence="4">HEAT repeat domain-containing protein</fullName>
    </recommendedName>
</protein>
<feature type="region of interest" description="Disordered" evidence="1">
    <location>
        <begin position="1"/>
        <end position="58"/>
    </location>
</feature>
<proteinExistence type="predicted"/>
<feature type="compositionally biased region" description="Basic and acidic residues" evidence="1">
    <location>
        <begin position="20"/>
        <end position="31"/>
    </location>
</feature>
<name>A0ABQ4IPW1_9ACTN</name>
<reference evidence="2 3" key="1">
    <citation type="submission" date="2021-01" db="EMBL/GenBank/DDBJ databases">
        <title>Whole genome shotgun sequence of Verrucosispora lutea NBRC 106530.</title>
        <authorList>
            <person name="Komaki H."/>
            <person name="Tamura T."/>
        </authorList>
    </citation>
    <scope>NUCLEOTIDE SEQUENCE [LARGE SCALE GENOMIC DNA]</scope>
    <source>
        <strain evidence="2 3">NBRC 106530</strain>
    </source>
</reference>
<organism evidence="2 3">
    <name type="scientific">Micromonospora lutea</name>
    <dbReference type="NCBI Taxonomy" id="419825"/>
    <lineage>
        <taxon>Bacteria</taxon>
        <taxon>Bacillati</taxon>
        <taxon>Actinomycetota</taxon>
        <taxon>Actinomycetes</taxon>
        <taxon>Micromonosporales</taxon>
        <taxon>Micromonosporaceae</taxon>
        <taxon>Micromonospora</taxon>
    </lineage>
</organism>
<evidence type="ECO:0008006" key="4">
    <source>
        <dbReference type="Google" id="ProtNLM"/>
    </source>
</evidence>
<accession>A0ABQ4IPW1</accession>